<dbReference type="InterPro" id="IPR001669">
    <property type="entry name" value="Arg_repress"/>
</dbReference>
<dbReference type="InterPro" id="IPR020900">
    <property type="entry name" value="Arg_repress_DNA-bd"/>
</dbReference>
<evidence type="ECO:0000313" key="11">
    <source>
        <dbReference type="EMBL" id="WFD09046.1"/>
    </source>
</evidence>
<gene>
    <name evidence="7" type="primary">argR</name>
    <name evidence="11" type="ORF">P4S50_11680</name>
</gene>
<keyword evidence="7" id="KW-0028">Amino-acid biosynthesis</keyword>
<organism evidence="11 12">
    <name type="scientific">Tepidibacter hydrothermalis</name>
    <dbReference type="NCBI Taxonomy" id="3036126"/>
    <lineage>
        <taxon>Bacteria</taxon>
        <taxon>Bacillati</taxon>
        <taxon>Bacillota</taxon>
        <taxon>Clostridia</taxon>
        <taxon>Peptostreptococcales</taxon>
        <taxon>Peptostreptococcaceae</taxon>
        <taxon>Tepidibacter</taxon>
    </lineage>
</organism>
<comment type="similarity">
    <text evidence="2 7">Belongs to the ArgR family.</text>
</comment>
<keyword evidence="6 7" id="KW-0804">Transcription</keyword>
<dbReference type="SUPFAM" id="SSF55252">
    <property type="entry name" value="C-terminal domain of arginine repressor"/>
    <property type="match status" value="1"/>
</dbReference>
<dbReference type="RefSeq" id="WP_277730967.1">
    <property type="nucleotide sequence ID" value="NZ_CP120733.1"/>
</dbReference>
<dbReference type="HAMAP" id="MF_00173">
    <property type="entry name" value="Arg_repressor"/>
    <property type="match status" value="1"/>
</dbReference>
<evidence type="ECO:0000256" key="6">
    <source>
        <dbReference type="ARBA" id="ARBA00023163"/>
    </source>
</evidence>
<evidence type="ECO:0000256" key="3">
    <source>
        <dbReference type="ARBA" id="ARBA00022490"/>
    </source>
</evidence>
<sequence length="148" mass="16626">MKISRHNKILEIIESNDITTQDELAQKLRDHGMNVTQATVSRDIKDLKLVKVLTKDGNYKYAALKKEEKGSSDRLIRLLKELLVGIDSAENIVCLKTIPRSAQLVAKAVDQLEIKEVVGTIAGIDTVFILLKTTEDVDIIKGRFRKLI</sequence>
<dbReference type="EMBL" id="CP120733">
    <property type="protein sequence ID" value="WFD09046.1"/>
    <property type="molecule type" value="Genomic_DNA"/>
</dbReference>
<dbReference type="NCBIfam" id="NF001680">
    <property type="entry name" value="PRK00441.1"/>
    <property type="match status" value="1"/>
</dbReference>
<evidence type="ECO:0000256" key="1">
    <source>
        <dbReference type="ARBA" id="ARBA00004496"/>
    </source>
</evidence>
<dbReference type="InterPro" id="IPR036388">
    <property type="entry name" value="WH-like_DNA-bd_sf"/>
</dbReference>
<evidence type="ECO:0000313" key="12">
    <source>
        <dbReference type="Proteomes" id="UP001222800"/>
    </source>
</evidence>
<dbReference type="SUPFAM" id="SSF46785">
    <property type="entry name" value="Winged helix' DNA-binding domain"/>
    <property type="match status" value="1"/>
</dbReference>
<dbReference type="Proteomes" id="UP001222800">
    <property type="component" value="Chromosome"/>
</dbReference>
<dbReference type="Gene3D" id="3.30.1360.40">
    <property type="match status" value="1"/>
</dbReference>
<dbReference type="PRINTS" id="PR01467">
    <property type="entry name" value="ARGREPRESSOR"/>
</dbReference>
<evidence type="ECO:0000256" key="7">
    <source>
        <dbReference type="HAMAP-Rule" id="MF_00173"/>
    </source>
</evidence>
<keyword evidence="4 7" id="KW-0805">Transcription regulation</keyword>
<proteinExistence type="inferred from homology"/>
<dbReference type="InterPro" id="IPR020899">
    <property type="entry name" value="Arg_repress_C"/>
</dbReference>
<evidence type="ECO:0000259" key="9">
    <source>
        <dbReference type="Pfam" id="PF01316"/>
    </source>
</evidence>
<comment type="pathway">
    <text evidence="7">Amino-acid biosynthesis; L-arginine biosynthesis [regulation].</text>
</comment>
<protein>
    <recommendedName>
        <fullName evidence="7 8">Arginine repressor</fullName>
    </recommendedName>
</protein>
<keyword evidence="7" id="KW-0678">Repressor</keyword>
<dbReference type="Pfam" id="PF02863">
    <property type="entry name" value="Arg_repressor_C"/>
    <property type="match status" value="1"/>
</dbReference>
<dbReference type="PANTHER" id="PTHR34471">
    <property type="entry name" value="ARGININE REPRESSOR"/>
    <property type="match status" value="1"/>
</dbReference>
<evidence type="ECO:0000256" key="2">
    <source>
        <dbReference type="ARBA" id="ARBA00008316"/>
    </source>
</evidence>
<feature type="domain" description="Arginine repressor DNA-binding" evidence="9">
    <location>
        <begin position="2"/>
        <end position="67"/>
    </location>
</feature>
<evidence type="ECO:0000256" key="8">
    <source>
        <dbReference type="NCBIfam" id="TIGR01529"/>
    </source>
</evidence>
<feature type="domain" description="Arginine repressor C-terminal" evidence="10">
    <location>
        <begin position="79"/>
        <end position="145"/>
    </location>
</feature>
<dbReference type="Gene3D" id="1.10.10.10">
    <property type="entry name" value="Winged helix-like DNA-binding domain superfamily/Winged helix DNA-binding domain"/>
    <property type="match status" value="1"/>
</dbReference>
<dbReference type="Pfam" id="PF01316">
    <property type="entry name" value="Arg_repressor"/>
    <property type="match status" value="1"/>
</dbReference>
<accession>A0ABY8E891</accession>
<keyword evidence="12" id="KW-1185">Reference proteome</keyword>
<dbReference type="NCBIfam" id="TIGR01529">
    <property type="entry name" value="argR_whole"/>
    <property type="match status" value="1"/>
</dbReference>
<dbReference type="InterPro" id="IPR036251">
    <property type="entry name" value="Arg_repress_C_sf"/>
</dbReference>
<evidence type="ECO:0000256" key="5">
    <source>
        <dbReference type="ARBA" id="ARBA00023125"/>
    </source>
</evidence>
<comment type="subcellular location">
    <subcellularLocation>
        <location evidence="1 7">Cytoplasm</location>
    </subcellularLocation>
</comment>
<dbReference type="InterPro" id="IPR036390">
    <property type="entry name" value="WH_DNA-bd_sf"/>
</dbReference>
<comment type="function">
    <text evidence="7">Regulates arginine biosynthesis genes.</text>
</comment>
<reference evidence="11 12" key="1">
    <citation type="submission" date="2023-03" db="EMBL/GenBank/DDBJ databases">
        <title>Complete genome sequence of Tepidibacter sp. SWIR-1, isolated from a deep-sea hydrothermal vent.</title>
        <authorList>
            <person name="Li X."/>
        </authorList>
    </citation>
    <scope>NUCLEOTIDE SEQUENCE [LARGE SCALE GENOMIC DNA]</scope>
    <source>
        <strain evidence="11 12">SWIR-1</strain>
    </source>
</reference>
<evidence type="ECO:0000256" key="4">
    <source>
        <dbReference type="ARBA" id="ARBA00023015"/>
    </source>
</evidence>
<keyword evidence="3 7" id="KW-0963">Cytoplasm</keyword>
<keyword evidence="5 7" id="KW-0238">DNA-binding</keyword>
<evidence type="ECO:0000259" key="10">
    <source>
        <dbReference type="Pfam" id="PF02863"/>
    </source>
</evidence>
<name>A0ABY8E891_9FIRM</name>
<dbReference type="PANTHER" id="PTHR34471:SF1">
    <property type="entry name" value="ARGININE REPRESSOR"/>
    <property type="match status" value="1"/>
</dbReference>
<keyword evidence="7" id="KW-0055">Arginine biosynthesis</keyword>